<dbReference type="PANTHER" id="PTHR22773">
    <property type="entry name" value="NADH DEHYDROGENASE"/>
    <property type="match status" value="1"/>
</dbReference>
<comment type="subcellular location">
    <subcellularLocation>
        <location evidence="1">Membrane</location>
        <topology evidence="1">Multi-pass membrane protein</topology>
    </subcellularLocation>
</comment>
<keyword evidence="3 7" id="KW-0812">Transmembrane</keyword>
<feature type="transmembrane region" description="Helical" evidence="7">
    <location>
        <begin position="322"/>
        <end position="345"/>
    </location>
</feature>
<dbReference type="AlphaFoldDB" id="A0A343VTM5"/>
<feature type="transmembrane region" description="Helical" evidence="7">
    <location>
        <begin position="99"/>
        <end position="117"/>
    </location>
</feature>
<feature type="transmembrane region" description="Helical" evidence="7">
    <location>
        <begin position="227"/>
        <end position="245"/>
    </location>
</feature>
<organism evidence="9">
    <name type="scientific">Cyanea nozakii</name>
    <name type="common">Jellyfish</name>
    <dbReference type="NCBI Taxonomy" id="135523"/>
    <lineage>
        <taxon>Eukaryota</taxon>
        <taxon>Metazoa</taxon>
        <taxon>Cnidaria</taxon>
        <taxon>Scyphozoa</taxon>
        <taxon>Semaeostomeae</taxon>
        <taxon>Cyaneidae</taxon>
        <taxon>Cyanea</taxon>
    </lineage>
</organism>
<evidence type="ECO:0000256" key="4">
    <source>
        <dbReference type="ARBA" id="ARBA00022989"/>
    </source>
</evidence>
<feature type="transmembrane region" description="Helical" evidence="7">
    <location>
        <begin position="252"/>
        <end position="270"/>
    </location>
</feature>
<protein>
    <recommendedName>
        <fullName evidence="2">NADH:ubiquinone reductase (H(+)-translocating)</fullName>
        <ecNumber evidence="2">7.1.1.2</ecNumber>
    </recommendedName>
</protein>
<sequence>MNYFYLEILLFILLLISLLFHMNPNMISVFIFVLSLILIKYYNILEVYNSWEIVTKGFCVVIGLVILTNFEKKELESLSVLIISIILATTMMISCVNTLSIYVCLELQSLSLFVLLSRKRNAVKSIEAALKYFVLSSLSSGIYLLGSALLFLSSGTCDIQILSDSCMTIEKTLIICALLFKLACAPFHVWAPEVYYGCDAKSLITIGTLPKIGVISVLIHMTPNASFILVVAILSLVIGSVGALNHTKINKILAYSGILNMGFILIGIAGNSHNSLESCVIYLTYYIISFLLILMLINNFSINSLDKLVAFSTKNVTISITFGFLVLSIAGIPPFGGFFAKWLILNSAVNLDLIVTVIVAVFCTVIAGVYYLRMIKISNFQEDRSYLTWKKILLKENMRYKSNNITSSVLFFLIFFIIFCPHLIKEIAHISIISIS</sequence>
<feature type="transmembrane region" description="Helical" evidence="7">
    <location>
        <begin position="405"/>
        <end position="424"/>
    </location>
</feature>
<dbReference type="Pfam" id="PF00361">
    <property type="entry name" value="Proton_antipo_M"/>
    <property type="match status" value="1"/>
</dbReference>
<name>A0A343VTM5_CYANO</name>
<dbReference type="GO" id="GO:0016020">
    <property type="term" value="C:membrane"/>
    <property type="evidence" value="ECO:0007669"/>
    <property type="project" value="UniProtKB-SubCell"/>
</dbReference>
<dbReference type="EMBL" id="MG735260">
    <property type="protein sequence ID" value="AVP26548.1"/>
    <property type="molecule type" value="Genomic_DNA"/>
</dbReference>
<evidence type="ECO:0000313" key="9">
    <source>
        <dbReference type="EMBL" id="AVP26548.1"/>
    </source>
</evidence>
<gene>
    <name evidence="9" type="primary">nad2</name>
</gene>
<feature type="transmembrane region" description="Helical" evidence="7">
    <location>
        <begin position="6"/>
        <end position="22"/>
    </location>
</feature>
<feature type="transmembrane region" description="Helical" evidence="7">
    <location>
        <begin position="77"/>
        <end position="93"/>
    </location>
</feature>
<evidence type="ECO:0000259" key="8">
    <source>
        <dbReference type="Pfam" id="PF00361"/>
    </source>
</evidence>
<evidence type="ECO:0000256" key="6">
    <source>
        <dbReference type="ARBA" id="ARBA00049551"/>
    </source>
</evidence>
<feature type="transmembrane region" description="Helical" evidence="7">
    <location>
        <begin position="172"/>
        <end position="191"/>
    </location>
</feature>
<keyword evidence="5 7" id="KW-0472">Membrane</keyword>
<evidence type="ECO:0000256" key="1">
    <source>
        <dbReference type="ARBA" id="ARBA00004141"/>
    </source>
</evidence>
<feature type="transmembrane region" description="Helical" evidence="7">
    <location>
        <begin position="203"/>
        <end position="221"/>
    </location>
</feature>
<keyword evidence="9" id="KW-0496">Mitochondrion</keyword>
<feature type="transmembrane region" description="Helical" evidence="7">
    <location>
        <begin position="351"/>
        <end position="372"/>
    </location>
</feature>
<feature type="transmembrane region" description="Helical" evidence="7">
    <location>
        <begin position="282"/>
        <end position="301"/>
    </location>
</feature>
<feature type="transmembrane region" description="Helical" evidence="7">
    <location>
        <begin position="29"/>
        <end position="45"/>
    </location>
</feature>
<keyword evidence="4 7" id="KW-1133">Transmembrane helix</keyword>
<dbReference type="EC" id="7.1.1.2" evidence="2"/>
<feature type="domain" description="NADH:quinone oxidoreductase/Mrp antiporter transmembrane" evidence="8">
    <location>
        <begin position="97"/>
        <end position="366"/>
    </location>
</feature>
<evidence type="ECO:0000256" key="2">
    <source>
        <dbReference type="ARBA" id="ARBA00012944"/>
    </source>
</evidence>
<reference evidence="9" key="1">
    <citation type="journal article" date="2018" name="Mitochondrial DNA Part B Resour">
        <title>The complete mitogenome of ghost jellyfish Cyanea nozakii (Cnidaria, Semaeostomeae, Cyaneidae).</title>
        <authorList>
            <person name="Karagozlu M.Z."/>
            <person name="Ki J.-S."/>
            <person name="Seo Y."/>
            <person name="Kim C.-B."/>
        </authorList>
    </citation>
    <scope>NUCLEOTIDE SEQUENCE</scope>
</reference>
<accession>A0A343VTM5</accession>
<dbReference type="InterPro" id="IPR001750">
    <property type="entry name" value="ND/Mrp_TM"/>
</dbReference>
<feature type="transmembrane region" description="Helical" evidence="7">
    <location>
        <begin position="129"/>
        <end position="152"/>
    </location>
</feature>
<evidence type="ECO:0000256" key="3">
    <source>
        <dbReference type="ARBA" id="ARBA00022692"/>
    </source>
</evidence>
<proteinExistence type="predicted"/>
<evidence type="ECO:0000256" key="5">
    <source>
        <dbReference type="ARBA" id="ARBA00023136"/>
    </source>
</evidence>
<evidence type="ECO:0000256" key="7">
    <source>
        <dbReference type="SAM" id="Phobius"/>
    </source>
</evidence>
<comment type="catalytic activity">
    <reaction evidence="6">
        <text>a ubiquinone + NADH + 5 H(+)(in) = a ubiquinol + NAD(+) + 4 H(+)(out)</text>
        <dbReference type="Rhea" id="RHEA:29091"/>
        <dbReference type="Rhea" id="RHEA-COMP:9565"/>
        <dbReference type="Rhea" id="RHEA-COMP:9566"/>
        <dbReference type="ChEBI" id="CHEBI:15378"/>
        <dbReference type="ChEBI" id="CHEBI:16389"/>
        <dbReference type="ChEBI" id="CHEBI:17976"/>
        <dbReference type="ChEBI" id="CHEBI:57540"/>
        <dbReference type="ChEBI" id="CHEBI:57945"/>
        <dbReference type="EC" id="7.1.1.2"/>
    </reaction>
</comment>
<geneLocation type="mitochondrion" evidence="9"/>
<feature type="transmembrane region" description="Helical" evidence="7">
    <location>
        <begin position="51"/>
        <end position="70"/>
    </location>
</feature>
<dbReference type="GO" id="GO:0008137">
    <property type="term" value="F:NADH dehydrogenase (ubiquinone) activity"/>
    <property type="evidence" value="ECO:0007669"/>
    <property type="project" value="UniProtKB-EC"/>
</dbReference>